<evidence type="ECO:0000256" key="5">
    <source>
        <dbReference type="ARBA" id="ARBA00022989"/>
    </source>
</evidence>
<keyword evidence="4 8" id="KW-0812">Transmembrane</keyword>
<keyword evidence="3" id="KW-1003">Cell membrane</keyword>
<evidence type="ECO:0000313" key="9">
    <source>
        <dbReference type="EMBL" id="SBS75548.1"/>
    </source>
</evidence>
<keyword evidence="6 8" id="KW-0472">Membrane</keyword>
<proteinExistence type="inferred from homology"/>
<dbReference type="EMBL" id="FLQS01000017">
    <property type="protein sequence ID" value="SBS75548.1"/>
    <property type="molecule type" value="Genomic_DNA"/>
</dbReference>
<comment type="subcellular location">
    <subcellularLocation>
        <location evidence="1">Cell membrane</location>
    </subcellularLocation>
</comment>
<organism evidence="9">
    <name type="scientific">uncultured Mycobacterium sp</name>
    <dbReference type="NCBI Taxonomy" id="171292"/>
    <lineage>
        <taxon>Bacteria</taxon>
        <taxon>Bacillati</taxon>
        <taxon>Actinomycetota</taxon>
        <taxon>Actinomycetes</taxon>
        <taxon>Mycobacteriales</taxon>
        <taxon>Mycobacteriaceae</taxon>
        <taxon>Mycobacterium</taxon>
        <taxon>environmental samples</taxon>
    </lineage>
</organism>
<dbReference type="AlphaFoldDB" id="A0A1Y5PHZ9"/>
<reference evidence="9" key="1">
    <citation type="submission" date="2016-03" db="EMBL/GenBank/DDBJ databases">
        <authorList>
            <person name="Ploux O."/>
        </authorList>
    </citation>
    <scope>NUCLEOTIDE SEQUENCE</scope>
    <source>
        <strain evidence="9">UC10</strain>
    </source>
</reference>
<evidence type="ECO:0000256" key="7">
    <source>
        <dbReference type="SAM" id="MobiDB-lite"/>
    </source>
</evidence>
<name>A0A1Y5PHZ9_9MYCO</name>
<keyword evidence="5 8" id="KW-1133">Transmembrane helix</keyword>
<feature type="transmembrane region" description="Helical" evidence="8">
    <location>
        <begin position="58"/>
        <end position="78"/>
    </location>
</feature>
<evidence type="ECO:0000256" key="6">
    <source>
        <dbReference type="ARBA" id="ARBA00023136"/>
    </source>
</evidence>
<evidence type="ECO:0000256" key="1">
    <source>
        <dbReference type="ARBA" id="ARBA00004236"/>
    </source>
</evidence>
<comment type="similarity">
    <text evidence="2">Belongs to the MmpS family.</text>
</comment>
<accession>A0A1Y5PHZ9</accession>
<evidence type="ECO:0000313" key="10">
    <source>
        <dbReference type="EMBL" id="SBS75722.1"/>
    </source>
</evidence>
<dbReference type="EMBL" id="FLQS01000019">
    <property type="protein sequence ID" value="SBS75722.1"/>
    <property type="molecule type" value="Genomic_DNA"/>
</dbReference>
<evidence type="ECO:0000256" key="8">
    <source>
        <dbReference type="SAM" id="Phobius"/>
    </source>
</evidence>
<evidence type="ECO:0000256" key="3">
    <source>
        <dbReference type="ARBA" id="ARBA00022475"/>
    </source>
</evidence>
<protein>
    <submittedName>
        <fullName evidence="9">Putative membrane protein mmpS4 (Modular protein)</fullName>
    </submittedName>
</protein>
<dbReference type="InterPro" id="IPR008693">
    <property type="entry name" value="MmpS"/>
</dbReference>
<dbReference type="Gene3D" id="2.60.40.2880">
    <property type="entry name" value="MmpS1-5, C-terminal soluble domain"/>
    <property type="match status" value="1"/>
</dbReference>
<dbReference type="Pfam" id="PF05423">
    <property type="entry name" value="Mycobact_memb"/>
    <property type="match status" value="1"/>
</dbReference>
<sequence length="193" mass="20172">MGAVVEGGLPDIEPTHPDATTAGPANADTEQQQLPPEPRGRQSRPNLGTGGFRLLGKLWIPLVVLAVVGAGGFTVSRLHGIFGNEKSITYGDTRVDDAKPFNPKHMQYEVFGPPGTVAQISFFNGEGSPQYIEAAPLPWTLNFPIVGAASVGSVAAQGDSDSIGCRILIDGVVKSEKTSNEVNAFAACMLKAA</sequence>
<feature type="region of interest" description="Disordered" evidence="7">
    <location>
        <begin position="1"/>
        <end position="47"/>
    </location>
</feature>
<evidence type="ECO:0000256" key="2">
    <source>
        <dbReference type="ARBA" id="ARBA00007531"/>
    </source>
</evidence>
<dbReference type="InterPro" id="IPR038468">
    <property type="entry name" value="MmpS_C"/>
</dbReference>
<gene>
    <name evidence="9" type="ORF">MHPYR_240008</name>
    <name evidence="10" type="ORF">MHPYR_260049</name>
</gene>
<dbReference type="GO" id="GO:0005886">
    <property type="term" value="C:plasma membrane"/>
    <property type="evidence" value="ECO:0007669"/>
    <property type="project" value="UniProtKB-SubCell"/>
</dbReference>
<evidence type="ECO:0000256" key="4">
    <source>
        <dbReference type="ARBA" id="ARBA00022692"/>
    </source>
</evidence>